<dbReference type="Pfam" id="PF00646">
    <property type="entry name" value="F-box"/>
    <property type="match status" value="1"/>
</dbReference>
<dbReference type="CDD" id="cd22157">
    <property type="entry name" value="F-box_AtFBW1-like"/>
    <property type="match status" value="1"/>
</dbReference>
<dbReference type="PANTHER" id="PTHR31111">
    <property type="entry name" value="BNAA05G37150D PROTEIN-RELATED"/>
    <property type="match status" value="1"/>
</dbReference>
<dbReference type="OrthoDB" id="1246377at2759"/>
<comment type="caution">
    <text evidence="2">The sequence shown here is derived from an EMBL/GenBank/DDBJ whole genome shotgun (WGS) entry which is preliminary data.</text>
</comment>
<protein>
    <recommendedName>
        <fullName evidence="1">F-box domain-containing protein</fullName>
    </recommendedName>
</protein>
<dbReference type="SUPFAM" id="SSF81383">
    <property type="entry name" value="F-box domain"/>
    <property type="match status" value="1"/>
</dbReference>
<organism evidence="2 3">
    <name type="scientific">Solanum commersonii</name>
    <name type="common">Commerson's wild potato</name>
    <name type="synonym">Commerson's nightshade</name>
    <dbReference type="NCBI Taxonomy" id="4109"/>
    <lineage>
        <taxon>Eukaryota</taxon>
        <taxon>Viridiplantae</taxon>
        <taxon>Streptophyta</taxon>
        <taxon>Embryophyta</taxon>
        <taxon>Tracheophyta</taxon>
        <taxon>Spermatophyta</taxon>
        <taxon>Magnoliopsida</taxon>
        <taxon>eudicotyledons</taxon>
        <taxon>Gunneridae</taxon>
        <taxon>Pentapetalae</taxon>
        <taxon>asterids</taxon>
        <taxon>lamiids</taxon>
        <taxon>Solanales</taxon>
        <taxon>Solanaceae</taxon>
        <taxon>Solanoideae</taxon>
        <taxon>Solaneae</taxon>
        <taxon>Solanum</taxon>
    </lineage>
</organism>
<dbReference type="PANTHER" id="PTHR31111:SF19">
    <property type="entry name" value="F-BOX DOMAIN-CONTAINING PROTEIN"/>
    <property type="match status" value="1"/>
</dbReference>
<accession>A0A9J5YXM7</accession>
<keyword evidence="3" id="KW-1185">Reference proteome</keyword>
<evidence type="ECO:0000259" key="1">
    <source>
        <dbReference type="SMART" id="SM00256"/>
    </source>
</evidence>
<reference evidence="2 3" key="1">
    <citation type="submission" date="2020-09" db="EMBL/GenBank/DDBJ databases">
        <title>De no assembly of potato wild relative species, Solanum commersonii.</title>
        <authorList>
            <person name="Cho K."/>
        </authorList>
    </citation>
    <scope>NUCLEOTIDE SEQUENCE [LARGE SCALE GENOMIC DNA]</scope>
    <source>
        <strain evidence="2">LZ3.2</strain>
        <tissue evidence="2">Leaf</tissue>
    </source>
</reference>
<evidence type="ECO:0000313" key="3">
    <source>
        <dbReference type="Proteomes" id="UP000824120"/>
    </source>
</evidence>
<evidence type="ECO:0000313" key="2">
    <source>
        <dbReference type="EMBL" id="KAG5603638.1"/>
    </source>
</evidence>
<gene>
    <name evidence="2" type="ORF">H5410_025130</name>
</gene>
<dbReference type="InterPro" id="IPR036047">
    <property type="entry name" value="F-box-like_dom_sf"/>
</dbReference>
<feature type="domain" description="F-box" evidence="1">
    <location>
        <begin position="21"/>
        <end position="61"/>
    </location>
</feature>
<dbReference type="SMART" id="SM00256">
    <property type="entry name" value="FBOX"/>
    <property type="match status" value="1"/>
</dbReference>
<dbReference type="InterPro" id="IPR001810">
    <property type="entry name" value="F-box_dom"/>
</dbReference>
<dbReference type="EMBL" id="JACXVP010000005">
    <property type="protein sequence ID" value="KAG5603638.1"/>
    <property type="molecule type" value="Genomic_DNA"/>
</dbReference>
<proteinExistence type="predicted"/>
<dbReference type="Gene3D" id="1.20.1280.50">
    <property type="match status" value="1"/>
</dbReference>
<dbReference type="AlphaFoldDB" id="A0A9J5YXM7"/>
<sequence>MEGEKHTQRRCRRSTKEAHGFVDDMVFEILTWLPAKSLMRFNCVSKSWNSLIRYDLNFVNLHIARSRYIPSPSHPPLI</sequence>
<dbReference type="Proteomes" id="UP000824120">
    <property type="component" value="Chromosome 5"/>
</dbReference>
<name>A0A9J5YXM7_SOLCO</name>